<evidence type="ECO:0000313" key="3">
    <source>
        <dbReference type="Proteomes" id="UP001157911"/>
    </source>
</evidence>
<proteinExistence type="predicted"/>
<dbReference type="EMBL" id="FXUB01000001">
    <property type="protein sequence ID" value="SMP05433.1"/>
    <property type="molecule type" value="Genomic_DNA"/>
</dbReference>
<reference evidence="2 3" key="1">
    <citation type="submission" date="2017-05" db="EMBL/GenBank/DDBJ databases">
        <authorList>
            <person name="Varghese N."/>
            <person name="Submissions S."/>
        </authorList>
    </citation>
    <scope>NUCLEOTIDE SEQUENCE [LARGE SCALE GENOMIC DNA]</scope>
    <source>
        <strain evidence="2 3">DSM 15522</strain>
    </source>
</reference>
<dbReference type="RefSeq" id="WP_283399807.1">
    <property type="nucleotide sequence ID" value="NZ_FXUB01000001.1"/>
</dbReference>
<dbReference type="PANTHER" id="PTHR42663:SF6">
    <property type="entry name" value="HYDROLASE C777.06C-RELATED"/>
    <property type="match status" value="1"/>
</dbReference>
<comment type="caution">
    <text evidence="2">The sequence shown here is derived from an EMBL/GenBank/DDBJ whole genome shotgun (WGS) entry which is preliminary data.</text>
</comment>
<sequence>MKLTKETLKNRLVFLGTAGARYVAFGFLRQAGGLYFDFDGFNVHVDPGPGAFVHAHKKGIDPHWTEVIILSHRHLDHCADVNHVIEAMTLGGKRKRGILFCPEDAVSHDPVVLEYTRSNLKAVNIVKEGNEYTLTDSLGVSFPIRHDHRVETYGVVFKWKKKIAYISDTRFFDKLIDAYKGVDLLILNVTMYKKRPVVDHLSSEEAAILISEIKPQVAIMTHFGRTMLEAKPWLVANAVSENTGIKTLAAYDNMIFDLQSFQVVKQR</sequence>
<feature type="domain" description="Metallo-beta-lactamase" evidence="1">
    <location>
        <begin position="42"/>
        <end position="223"/>
    </location>
</feature>
<protein>
    <submittedName>
        <fullName evidence="2">Ribonuclease BN, tRNA processing enzyme</fullName>
    </submittedName>
</protein>
<name>A0ABY1NDS7_9BACT</name>
<evidence type="ECO:0000259" key="1">
    <source>
        <dbReference type="Pfam" id="PF12706"/>
    </source>
</evidence>
<evidence type="ECO:0000313" key="2">
    <source>
        <dbReference type="EMBL" id="SMP05433.1"/>
    </source>
</evidence>
<dbReference type="InterPro" id="IPR036866">
    <property type="entry name" value="RibonucZ/Hydroxyglut_hydro"/>
</dbReference>
<dbReference type="PANTHER" id="PTHR42663">
    <property type="entry name" value="HYDROLASE C777.06C-RELATED-RELATED"/>
    <property type="match status" value="1"/>
</dbReference>
<dbReference type="InterPro" id="IPR001279">
    <property type="entry name" value="Metallo-B-lactamas"/>
</dbReference>
<dbReference type="Proteomes" id="UP001157911">
    <property type="component" value="Unassembled WGS sequence"/>
</dbReference>
<accession>A0ABY1NDS7</accession>
<keyword evidence="3" id="KW-1185">Reference proteome</keyword>
<dbReference type="SUPFAM" id="SSF56281">
    <property type="entry name" value="Metallo-hydrolase/oxidoreductase"/>
    <property type="match status" value="1"/>
</dbReference>
<organism evidence="2 3">
    <name type="scientific">Desulfurobacterium pacificum</name>
    <dbReference type="NCBI Taxonomy" id="240166"/>
    <lineage>
        <taxon>Bacteria</taxon>
        <taxon>Pseudomonadati</taxon>
        <taxon>Aquificota</taxon>
        <taxon>Aquificia</taxon>
        <taxon>Desulfurobacteriales</taxon>
        <taxon>Desulfurobacteriaceae</taxon>
        <taxon>Desulfurobacterium</taxon>
    </lineage>
</organism>
<dbReference type="CDD" id="cd07741">
    <property type="entry name" value="metallo-hydrolase-like_MBL-fold"/>
    <property type="match status" value="1"/>
</dbReference>
<dbReference type="Gene3D" id="3.60.15.10">
    <property type="entry name" value="Ribonuclease Z/Hydroxyacylglutathione hydrolase-like"/>
    <property type="match status" value="1"/>
</dbReference>
<gene>
    <name evidence="2" type="ORF">SAMN06265339_0300</name>
</gene>
<dbReference type="Pfam" id="PF12706">
    <property type="entry name" value="Lactamase_B_2"/>
    <property type="match status" value="1"/>
</dbReference>